<keyword evidence="7 9" id="KW-1133">Transmembrane helix</keyword>
<proteinExistence type="inferred from homology"/>
<feature type="transmembrane region" description="Helical" evidence="9">
    <location>
        <begin position="63"/>
        <end position="82"/>
    </location>
</feature>
<keyword evidence="8 9" id="KW-0472">Membrane</keyword>
<dbReference type="InterPro" id="IPR000522">
    <property type="entry name" value="ABC_transptr_permease_BtuC"/>
</dbReference>
<feature type="transmembrane region" description="Helical" evidence="9">
    <location>
        <begin position="311"/>
        <end position="328"/>
    </location>
</feature>
<comment type="similarity">
    <text evidence="2 9">Belongs to the binding-protein-dependent transport system permease family. FecCD subfamily.</text>
</comment>
<dbReference type="GO" id="GO:0005886">
    <property type="term" value="C:plasma membrane"/>
    <property type="evidence" value="ECO:0007669"/>
    <property type="project" value="UniProtKB-SubCell"/>
</dbReference>
<evidence type="ECO:0000313" key="11">
    <source>
        <dbReference type="Proteomes" id="UP000241440"/>
    </source>
</evidence>
<dbReference type="EMBL" id="PYOY01000001">
    <property type="protein sequence ID" value="PSX09791.1"/>
    <property type="molecule type" value="Genomic_DNA"/>
</dbReference>
<feature type="transmembrane region" description="Helical" evidence="9">
    <location>
        <begin position="94"/>
        <end position="115"/>
    </location>
</feature>
<dbReference type="Proteomes" id="UP000241440">
    <property type="component" value="Unassembled WGS sequence"/>
</dbReference>
<feature type="transmembrane region" description="Helical" evidence="9">
    <location>
        <begin position="280"/>
        <end position="299"/>
    </location>
</feature>
<reference evidence="10 11" key="1">
    <citation type="submission" date="2018-01" db="EMBL/GenBank/DDBJ databases">
        <title>Whole genome sequencing of Histamine producing bacteria.</title>
        <authorList>
            <person name="Butler K."/>
        </authorList>
    </citation>
    <scope>NUCLEOTIDE SEQUENCE [LARGE SCALE GENOMIC DNA]</scope>
    <source>
        <strain evidence="10 11">A2-1</strain>
    </source>
</reference>
<evidence type="ECO:0000256" key="1">
    <source>
        <dbReference type="ARBA" id="ARBA00004651"/>
    </source>
</evidence>
<feature type="transmembrane region" description="Helical" evidence="9">
    <location>
        <begin position="121"/>
        <end position="140"/>
    </location>
</feature>
<feature type="transmembrane region" description="Helical" evidence="9">
    <location>
        <begin position="192"/>
        <end position="212"/>
    </location>
</feature>
<feature type="transmembrane region" description="Helical" evidence="9">
    <location>
        <begin position="152"/>
        <end position="172"/>
    </location>
</feature>
<sequence length="333" mass="36001">MDRMSLNVLLARQQSRWRLSFWLIVSLLIVVCFFSLSVGELWIKPWAPEGDLEQQLLLQLRLPRLLAALAIGASLASSGAVLQVLLGNPLAEPGVLGISGGASLALVAVLFFLPFAPSPMLTMFTAMGGALLFTMILVGLSRRRSVSMTRLLLIGVALGILSSAVITWAFYFSDDLSMRQLMYWLMGSLGGVNWQQLSLLFFIVPVLAVLCCQGKKLDILMLGELHARQLGLNVTTLRWKLILMVSLLVGSAVALAGIIGFIGLVVPHLIRLMLGTENRFLLPLSALAGGVLLVVADTLSRILLPSADLPVGVVTTSLGAPVFIWMLMRAELD</sequence>
<name>A0A855SKB7_PHOAN</name>
<evidence type="ECO:0000256" key="6">
    <source>
        <dbReference type="ARBA" id="ARBA00022692"/>
    </source>
</evidence>
<feature type="transmembrane region" description="Helical" evidence="9">
    <location>
        <begin position="241"/>
        <end position="268"/>
    </location>
</feature>
<dbReference type="PANTHER" id="PTHR30472:SF29">
    <property type="entry name" value="VITAMIN B12 IMPORT SYSTEM PERMEASE PROTEIN BTUC"/>
    <property type="match status" value="1"/>
</dbReference>
<comment type="function">
    <text evidence="9">Part of the ABC transporter complex BtuCDF involved in vitamin B12 import. Involved in the translocation of the substrate across the membrane.</text>
</comment>
<evidence type="ECO:0000256" key="4">
    <source>
        <dbReference type="ARBA" id="ARBA00022475"/>
    </source>
</evidence>
<evidence type="ECO:0000256" key="9">
    <source>
        <dbReference type="HAMAP-Rule" id="MF_01004"/>
    </source>
</evidence>
<evidence type="ECO:0000256" key="5">
    <source>
        <dbReference type="ARBA" id="ARBA00022519"/>
    </source>
</evidence>
<evidence type="ECO:0000313" key="10">
    <source>
        <dbReference type="EMBL" id="PSX09791.1"/>
    </source>
</evidence>
<organism evidence="10 11">
    <name type="scientific">Photobacterium angustum</name>
    <dbReference type="NCBI Taxonomy" id="661"/>
    <lineage>
        <taxon>Bacteria</taxon>
        <taxon>Pseudomonadati</taxon>
        <taxon>Pseudomonadota</taxon>
        <taxon>Gammaproteobacteria</taxon>
        <taxon>Vibrionales</taxon>
        <taxon>Vibrionaceae</taxon>
        <taxon>Photobacterium</taxon>
    </lineage>
</organism>
<evidence type="ECO:0000256" key="8">
    <source>
        <dbReference type="ARBA" id="ARBA00023136"/>
    </source>
</evidence>
<dbReference type="PANTHER" id="PTHR30472">
    <property type="entry name" value="FERRIC ENTEROBACTIN TRANSPORT SYSTEM PERMEASE PROTEIN"/>
    <property type="match status" value="1"/>
</dbReference>
<dbReference type="Gene3D" id="1.10.3470.10">
    <property type="entry name" value="ABC transporter involved in vitamin B12 uptake, BtuC"/>
    <property type="match status" value="1"/>
</dbReference>
<protein>
    <recommendedName>
        <fullName evidence="9">Vitamin B12 import system permease protein BtuC</fullName>
    </recommendedName>
</protein>
<keyword evidence="3 9" id="KW-0813">Transport</keyword>
<evidence type="ECO:0000256" key="7">
    <source>
        <dbReference type="ARBA" id="ARBA00022989"/>
    </source>
</evidence>
<dbReference type="NCBIfam" id="NF003001">
    <property type="entry name" value="PRK03784.1"/>
    <property type="match status" value="1"/>
</dbReference>
<keyword evidence="6 9" id="KW-0812">Transmembrane</keyword>
<dbReference type="CDD" id="cd06550">
    <property type="entry name" value="TM_ABC_iron-siderophores_like"/>
    <property type="match status" value="1"/>
</dbReference>
<comment type="subcellular location">
    <subcellularLocation>
        <location evidence="1 9">Cell membrane</location>
        <topology evidence="1 9">Multi-pass membrane protein</topology>
    </subcellularLocation>
</comment>
<dbReference type="FunFam" id="1.10.3470.10:FF:000001">
    <property type="entry name" value="Vitamin B12 ABC transporter permease BtuC"/>
    <property type="match status" value="1"/>
</dbReference>
<dbReference type="GO" id="GO:0015889">
    <property type="term" value="P:cobalamin transport"/>
    <property type="evidence" value="ECO:0007669"/>
    <property type="project" value="UniProtKB-UniRule"/>
</dbReference>
<keyword evidence="4 9" id="KW-1003">Cell membrane</keyword>
<dbReference type="InterPro" id="IPR037294">
    <property type="entry name" value="ABC_BtuC-like"/>
</dbReference>
<comment type="subunit">
    <text evidence="9">The complex is composed of two ATP-binding proteins (BtuD), two transmembrane proteins (BtuC) and a solute-binding protein (BtuF).</text>
</comment>
<dbReference type="SUPFAM" id="SSF81345">
    <property type="entry name" value="ABC transporter involved in vitamin B12 uptake, BtuC"/>
    <property type="match status" value="1"/>
</dbReference>
<feature type="transmembrane region" description="Helical" evidence="9">
    <location>
        <begin position="21"/>
        <end position="43"/>
    </location>
</feature>
<dbReference type="InterPro" id="IPR023691">
    <property type="entry name" value="ABC_transptr_BtuC"/>
</dbReference>
<accession>A0A855SKB7</accession>
<evidence type="ECO:0000256" key="3">
    <source>
        <dbReference type="ARBA" id="ARBA00022448"/>
    </source>
</evidence>
<gene>
    <name evidence="9" type="primary">btuC</name>
    <name evidence="10" type="ORF">C0W41_03090</name>
</gene>
<evidence type="ECO:0000256" key="2">
    <source>
        <dbReference type="ARBA" id="ARBA00007935"/>
    </source>
</evidence>
<comment type="caution">
    <text evidence="10">The sequence shown here is derived from an EMBL/GenBank/DDBJ whole genome shotgun (WGS) entry which is preliminary data.</text>
</comment>
<dbReference type="GO" id="GO:0090482">
    <property type="term" value="F:vitamin transmembrane transporter activity"/>
    <property type="evidence" value="ECO:0007669"/>
    <property type="project" value="UniProtKB-UniRule"/>
</dbReference>
<dbReference type="HAMAP" id="MF_01004">
    <property type="entry name" value="BtuC"/>
    <property type="match status" value="1"/>
</dbReference>
<dbReference type="AlphaFoldDB" id="A0A855SKB7"/>
<keyword evidence="5" id="KW-0997">Cell inner membrane</keyword>
<dbReference type="Pfam" id="PF01032">
    <property type="entry name" value="FecCD"/>
    <property type="match status" value="1"/>
</dbReference>